<keyword evidence="1" id="KW-0732">Signal</keyword>
<keyword evidence="3" id="KW-1185">Reference proteome</keyword>
<dbReference type="EMBL" id="CP036349">
    <property type="protein sequence ID" value="QDV74492.1"/>
    <property type="molecule type" value="Genomic_DNA"/>
</dbReference>
<evidence type="ECO:0000256" key="1">
    <source>
        <dbReference type="SAM" id="SignalP"/>
    </source>
</evidence>
<feature type="signal peptide" evidence="1">
    <location>
        <begin position="1"/>
        <end position="27"/>
    </location>
</feature>
<protein>
    <recommendedName>
        <fullName evidence="4">Autotransporter-associated beta strand repeat protein</fullName>
    </recommendedName>
</protein>
<dbReference type="RefSeq" id="WP_145112940.1">
    <property type="nucleotide sequence ID" value="NZ_CP036349.1"/>
</dbReference>
<proteinExistence type="predicted"/>
<feature type="chain" id="PRO_5022155888" description="Autotransporter-associated beta strand repeat protein" evidence="1">
    <location>
        <begin position="28"/>
        <end position="637"/>
    </location>
</feature>
<gene>
    <name evidence="2" type="ORF">Spa11_26960</name>
</gene>
<dbReference type="Proteomes" id="UP000316426">
    <property type="component" value="Chromosome"/>
</dbReference>
<dbReference type="InterPro" id="IPR018247">
    <property type="entry name" value="EF_Hand_1_Ca_BS"/>
</dbReference>
<evidence type="ECO:0008006" key="4">
    <source>
        <dbReference type="Google" id="ProtNLM"/>
    </source>
</evidence>
<reference evidence="2 3" key="1">
    <citation type="submission" date="2019-02" db="EMBL/GenBank/DDBJ databases">
        <title>Deep-cultivation of Planctomycetes and their phenomic and genomic characterization uncovers novel biology.</title>
        <authorList>
            <person name="Wiegand S."/>
            <person name="Jogler M."/>
            <person name="Boedeker C."/>
            <person name="Pinto D."/>
            <person name="Vollmers J."/>
            <person name="Rivas-Marin E."/>
            <person name="Kohn T."/>
            <person name="Peeters S.H."/>
            <person name="Heuer A."/>
            <person name="Rast P."/>
            <person name="Oberbeckmann S."/>
            <person name="Bunk B."/>
            <person name="Jeske O."/>
            <person name="Meyerdierks A."/>
            <person name="Storesund J.E."/>
            <person name="Kallscheuer N."/>
            <person name="Luecker S."/>
            <person name="Lage O.M."/>
            <person name="Pohl T."/>
            <person name="Merkel B.J."/>
            <person name="Hornburger P."/>
            <person name="Mueller R.-W."/>
            <person name="Bruemmer F."/>
            <person name="Labrenz M."/>
            <person name="Spormann A.M."/>
            <person name="Op den Camp H."/>
            <person name="Overmann J."/>
            <person name="Amann R."/>
            <person name="Jetten M.S.M."/>
            <person name="Mascher T."/>
            <person name="Medema M.H."/>
            <person name="Devos D.P."/>
            <person name="Kaster A.-K."/>
            <person name="Ovreas L."/>
            <person name="Rohde M."/>
            <person name="Galperin M.Y."/>
            <person name="Jogler C."/>
        </authorList>
    </citation>
    <scope>NUCLEOTIDE SEQUENCE [LARGE SCALE GENOMIC DNA]</scope>
    <source>
        <strain evidence="2 3">Spa11</strain>
    </source>
</reference>
<evidence type="ECO:0000313" key="2">
    <source>
        <dbReference type="EMBL" id="QDV74492.1"/>
    </source>
</evidence>
<organism evidence="2 3">
    <name type="scientific">Botrimarina mediterranea</name>
    <dbReference type="NCBI Taxonomy" id="2528022"/>
    <lineage>
        <taxon>Bacteria</taxon>
        <taxon>Pseudomonadati</taxon>
        <taxon>Planctomycetota</taxon>
        <taxon>Planctomycetia</taxon>
        <taxon>Pirellulales</taxon>
        <taxon>Lacipirellulaceae</taxon>
        <taxon>Botrimarina</taxon>
    </lineage>
</organism>
<dbReference type="KEGG" id="bmei:Spa11_26960"/>
<sequence length="637" mass="64578" precursor="true">MTQRAKAPALLAACIAAALGVTHQAAAQTNYQFRGDGIQNLPTTAEPAPNGDWNLDTNGAGTDGESYWWSSGLQLNFIPDHAIGDGENAYIENGGLAYVTSDGGIYPGRIVIGEASGTSGAVEVRSGGVMRALVGGAVNGNITVGSASGTGTLTVLPGGTMSAESSLVSGNNAANSIVVGGAGAGTASLTAGSAQLNAVTHVYSNANFAVGGALAFGSQGNSNYIVQATGNNASGKITAGGTANLNGSLTLDIGYTPALGDSWTVLQADSFNGSFSSINSNLSLAYNQNLVATKVASGGQMDYKIGLEEVLVLEVNRDTGVATLTHPGSSTVQLDGYFIGSEGGLLNASPSAWTSLSEGGQLGADWIETDQRADNIGELKIGADATFGADVSLGAIYNPLAGEFGANVDDLQFTFRRSSDGAQIPGVVQYTGSKANTLVLQVDPSGSGDTLLRNTSATTVEIDGYEILSAAGSLDTAGWTGIDGAGTDWVEAINNSANQLVEFNTTGFTTLAPGATLNLGELFDGSAQDLDFNFLLMGEEEATAGVVVYEAYVPPAGDFNNDGIVNAADYTVYRDNLGAAGLPNDNGLGTVGEAHYELWRDNYGATSGAASSVASAVPEPSSVAMVVVMLGLAARRR</sequence>
<dbReference type="AlphaFoldDB" id="A0A518K9M0"/>
<name>A0A518K9M0_9BACT</name>
<dbReference type="PROSITE" id="PS00018">
    <property type="entry name" value="EF_HAND_1"/>
    <property type="match status" value="1"/>
</dbReference>
<evidence type="ECO:0000313" key="3">
    <source>
        <dbReference type="Proteomes" id="UP000316426"/>
    </source>
</evidence>
<accession>A0A518K9M0</accession>